<dbReference type="PANTHER" id="PTHR37422:SF13">
    <property type="entry name" value="LIPOPOLYSACCHARIDE BIOSYNTHESIS PROTEIN PA4999-RELATED"/>
    <property type="match status" value="1"/>
</dbReference>
<keyword evidence="3 5" id="KW-1133">Transmembrane helix</keyword>
<dbReference type="InterPro" id="IPR007016">
    <property type="entry name" value="O-antigen_ligase-rel_domated"/>
</dbReference>
<evidence type="ECO:0000256" key="2">
    <source>
        <dbReference type="ARBA" id="ARBA00022692"/>
    </source>
</evidence>
<dbReference type="Proteomes" id="UP000177354">
    <property type="component" value="Unassembled WGS sequence"/>
</dbReference>
<feature type="transmembrane region" description="Helical" evidence="5">
    <location>
        <begin position="449"/>
        <end position="471"/>
    </location>
</feature>
<gene>
    <name evidence="7" type="ORF">A2777_05395</name>
</gene>
<accession>A0A1F5Z0D1</accession>
<dbReference type="GO" id="GO:0016020">
    <property type="term" value="C:membrane"/>
    <property type="evidence" value="ECO:0007669"/>
    <property type="project" value="UniProtKB-SubCell"/>
</dbReference>
<dbReference type="PANTHER" id="PTHR37422">
    <property type="entry name" value="TEICHURONIC ACID BIOSYNTHESIS PROTEIN TUAE"/>
    <property type="match status" value="1"/>
</dbReference>
<evidence type="ECO:0000256" key="1">
    <source>
        <dbReference type="ARBA" id="ARBA00004141"/>
    </source>
</evidence>
<protein>
    <recommendedName>
        <fullName evidence="6">O-antigen ligase-related domain-containing protein</fullName>
    </recommendedName>
</protein>
<sequence>MSELNFTYPVRILKNLYRDFLKSIGLKESRKLKYFIWGLVFFYSALLFTKSKPLYFLSYIFTGLIFYRGGIGLVGTIIYLLSLSVFFDVGIAGRWFILEPEHINLGSGWWFSAMTGLSLFLVFLTFFKKGEKAQPTERVRSPDIFILLFLTWNGLSFISNMNVNSFFGMIQLTEYTVIFILLRLHLTGNKIKYLALLIISMVFFQSAISIGQYILKRPVGLIVEPLIQESVQTLSIIEGAELYRVTGSFGHPNMLAAFLIAASPFIFALNISSVLFILFNIIIFLIIFLTYSRISWLFFAVQYFLIIQKKRISGILNSRNLYRTLFLTPVIVILSVLIVLPYFLVRIKTTGSSLMEFGSLGLRVKLTQEALNLIRKEPLFGVGLNRSLEYYALKPSTNLFTGADPGPFYKIHNTFLEIAAESGLPGLLFFIFFLISVFLSVKYRDYNRYIIFSSLLGLAGLVTVSYVNPFFHTPLLRMMLLLTAVILA</sequence>
<feature type="transmembrane region" description="Helical" evidence="5">
    <location>
        <begin position="326"/>
        <end position="345"/>
    </location>
</feature>
<evidence type="ECO:0000313" key="7">
    <source>
        <dbReference type="EMBL" id="OGG05784.1"/>
    </source>
</evidence>
<feature type="transmembrane region" description="Helical" evidence="5">
    <location>
        <begin position="139"/>
        <end position="159"/>
    </location>
</feature>
<dbReference type="Pfam" id="PF04932">
    <property type="entry name" value="Wzy_C"/>
    <property type="match status" value="1"/>
</dbReference>
<feature type="domain" description="O-antigen ligase-related" evidence="6">
    <location>
        <begin position="280"/>
        <end position="431"/>
    </location>
</feature>
<feature type="transmembrane region" description="Helical" evidence="5">
    <location>
        <begin position="193"/>
        <end position="215"/>
    </location>
</feature>
<feature type="transmembrane region" description="Helical" evidence="5">
    <location>
        <begin position="32"/>
        <end position="48"/>
    </location>
</feature>
<feature type="transmembrane region" description="Helical" evidence="5">
    <location>
        <begin position="424"/>
        <end position="443"/>
    </location>
</feature>
<evidence type="ECO:0000313" key="8">
    <source>
        <dbReference type="Proteomes" id="UP000177354"/>
    </source>
</evidence>
<comment type="subcellular location">
    <subcellularLocation>
        <location evidence="1">Membrane</location>
        <topology evidence="1">Multi-pass membrane protein</topology>
    </subcellularLocation>
</comment>
<evidence type="ECO:0000256" key="4">
    <source>
        <dbReference type="ARBA" id="ARBA00023136"/>
    </source>
</evidence>
<evidence type="ECO:0000256" key="3">
    <source>
        <dbReference type="ARBA" id="ARBA00022989"/>
    </source>
</evidence>
<feature type="transmembrane region" description="Helical" evidence="5">
    <location>
        <begin position="254"/>
        <end position="278"/>
    </location>
</feature>
<keyword evidence="4 5" id="KW-0472">Membrane</keyword>
<dbReference type="InterPro" id="IPR051533">
    <property type="entry name" value="WaaL-like"/>
</dbReference>
<evidence type="ECO:0000259" key="6">
    <source>
        <dbReference type="Pfam" id="PF04932"/>
    </source>
</evidence>
<dbReference type="EMBL" id="MFJF01000025">
    <property type="protein sequence ID" value="OGG05784.1"/>
    <property type="molecule type" value="Genomic_DNA"/>
</dbReference>
<feature type="transmembrane region" description="Helical" evidence="5">
    <location>
        <begin position="165"/>
        <end position="186"/>
    </location>
</feature>
<proteinExistence type="predicted"/>
<name>A0A1F5Z0D1_9BACT</name>
<feature type="transmembrane region" description="Helical" evidence="5">
    <location>
        <begin position="285"/>
        <end position="306"/>
    </location>
</feature>
<feature type="transmembrane region" description="Helical" evidence="5">
    <location>
        <begin position="109"/>
        <end position="127"/>
    </location>
</feature>
<comment type="caution">
    <text evidence="7">The sequence shown here is derived from an EMBL/GenBank/DDBJ whole genome shotgun (WGS) entry which is preliminary data.</text>
</comment>
<dbReference type="AlphaFoldDB" id="A0A1F5Z0D1"/>
<keyword evidence="2 5" id="KW-0812">Transmembrane</keyword>
<evidence type="ECO:0000256" key="5">
    <source>
        <dbReference type="SAM" id="Phobius"/>
    </source>
</evidence>
<reference evidence="7 8" key="1">
    <citation type="journal article" date="2016" name="Nat. Commun.">
        <title>Thousands of microbial genomes shed light on interconnected biogeochemical processes in an aquifer system.</title>
        <authorList>
            <person name="Anantharaman K."/>
            <person name="Brown C.T."/>
            <person name="Hug L.A."/>
            <person name="Sharon I."/>
            <person name="Castelle C.J."/>
            <person name="Probst A.J."/>
            <person name="Thomas B.C."/>
            <person name="Singh A."/>
            <person name="Wilkins M.J."/>
            <person name="Karaoz U."/>
            <person name="Brodie E.L."/>
            <person name="Williams K.H."/>
            <person name="Hubbard S.S."/>
            <person name="Banfield J.F."/>
        </authorList>
    </citation>
    <scope>NUCLEOTIDE SEQUENCE [LARGE SCALE GENOMIC DNA]</scope>
</reference>
<organism evidence="7 8">
    <name type="scientific">Candidatus Gottesmanbacteria bacterium RIFCSPHIGHO2_01_FULL_40_15</name>
    <dbReference type="NCBI Taxonomy" id="1798376"/>
    <lineage>
        <taxon>Bacteria</taxon>
        <taxon>Candidatus Gottesmaniibacteriota</taxon>
    </lineage>
</organism>